<dbReference type="InterPro" id="IPR018094">
    <property type="entry name" value="Thymidylate_kinase"/>
</dbReference>
<dbReference type="PANTHER" id="PTHR10344">
    <property type="entry name" value="THYMIDYLATE KINASE"/>
    <property type="match status" value="1"/>
</dbReference>
<dbReference type="eggNOG" id="COG0125">
    <property type="taxonomic scope" value="Bacteria"/>
</dbReference>
<dbReference type="EMBL" id="AGXA01000021">
    <property type="protein sequence ID" value="EKU93333.1"/>
    <property type="molecule type" value="Genomic_DNA"/>
</dbReference>
<name>K9E9H1_9LACT</name>
<keyword evidence="4 11" id="KW-0808">Transferase</keyword>
<dbReference type="CDD" id="cd01672">
    <property type="entry name" value="TMPK"/>
    <property type="match status" value="1"/>
</dbReference>
<keyword evidence="6 11" id="KW-0547">Nucleotide-binding</keyword>
<dbReference type="GO" id="GO:0006227">
    <property type="term" value="P:dUDP biosynthetic process"/>
    <property type="evidence" value="ECO:0007669"/>
    <property type="project" value="TreeGrafter"/>
</dbReference>
<dbReference type="FunFam" id="3.40.50.300:FF:000225">
    <property type="entry name" value="Thymidylate kinase"/>
    <property type="match status" value="1"/>
</dbReference>
<evidence type="ECO:0000256" key="11">
    <source>
        <dbReference type="HAMAP-Rule" id="MF_00165"/>
    </source>
</evidence>
<dbReference type="NCBIfam" id="TIGR00041">
    <property type="entry name" value="DTMP_kinase"/>
    <property type="match status" value="1"/>
</dbReference>
<evidence type="ECO:0000313" key="13">
    <source>
        <dbReference type="EMBL" id="EKU93333.1"/>
    </source>
</evidence>
<evidence type="ECO:0000256" key="6">
    <source>
        <dbReference type="ARBA" id="ARBA00022741"/>
    </source>
</evidence>
<dbReference type="HOGENOM" id="CLU_049131_0_2_9"/>
<dbReference type="EC" id="2.7.4.9" evidence="2 11"/>
<dbReference type="Proteomes" id="UP000009875">
    <property type="component" value="Unassembled WGS sequence"/>
</dbReference>
<proteinExistence type="inferred from homology"/>
<dbReference type="GO" id="GO:0004798">
    <property type="term" value="F:dTMP kinase activity"/>
    <property type="evidence" value="ECO:0007669"/>
    <property type="project" value="UniProtKB-UniRule"/>
</dbReference>
<keyword evidence="8 11" id="KW-0067">ATP-binding</keyword>
<evidence type="ECO:0000256" key="2">
    <source>
        <dbReference type="ARBA" id="ARBA00012980"/>
    </source>
</evidence>
<dbReference type="HAMAP" id="MF_00165">
    <property type="entry name" value="Thymidylate_kinase"/>
    <property type="match status" value="1"/>
</dbReference>
<comment type="similarity">
    <text evidence="1 11">Belongs to the thymidylate kinase family.</text>
</comment>
<keyword evidence="5 11" id="KW-0545">Nucleotide biosynthesis</keyword>
<evidence type="ECO:0000259" key="12">
    <source>
        <dbReference type="Pfam" id="PF02223"/>
    </source>
</evidence>
<evidence type="ECO:0000256" key="5">
    <source>
        <dbReference type="ARBA" id="ARBA00022727"/>
    </source>
</evidence>
<evidence type="ECO:0000256" key="10">
    <source>
        <dbReference type="ARBA" id="ARBA00057735"/>
    </source>
</evidence>
<accession>K9E9H1</accession>
<dbReference type="InterPro" id="IPR018095">
    <property type="entry name" value="Thymidylate_kin_CS"/>
</dbReference>
<dbReference type="InterPro" id="IPR039430">
    <property type="entry name" value="Thymidylate_kin-like_dom"/>
</dbReference>
<comment type="caution">
    <text evidence="13">The sequence shown here is derived from an EMBL/GenBank/DDBJ whole genome shotgun (WGS) entry which is preliminary data.</text>
</comment>
<gene>
    <name evidence="11" type="primary">tmk</name>
    <name evidence="13" type="ORF">HMPREF9698_01081</name>
</gene>
<protein>
    <recommendedName>
        <fullName evidence="3 11">Thymidylate kinase</fullName>
        <ecNumber evidence="2 11">2.7.4.9</ecNumber>
    </recommendedName>
    <alternativeName>
        <fullName evidence="11">dTMP kinase</fullName>
    </alternativeName>
</protein>
<evidence type="ECO:0000256" key="4">
    <source>
        <dbReference type="ARBA" id="ARBA00022679"/>
    </source>
</evidence>
<evidence type="ECO:0000313" key="14">
    <source>
        <dbReference type="Proteomes" id="UP000009875"/>
    </source>
</evidence>
<dbReference type="STRING" id="883081.HMPREF9698_01081"/>
<dbReference type="SUPFAM" id="SSF52540">
    <property type="entry name" value="P-loop containing nucleoside triphosphate hydrolases"/>
    <property type="match status" value="1"/>
</dbReference>
<dbReference type="AlphaFoldDB" id="K9E9H1"/>
<feature type="binding site" evidence="11">
    <location>
        <begin position="10"/>
        <end position="17"/>
    </location>
    <ligand>
        <name>ATP</name>
        <dbReference type="ChEBI" id="CHEBI:30616"/>
    </ligand>
</feature>
<organism evidence="13 14">
    <name type="scientific">Alloiococcus otitis ATCC 51267</name>
    <dbReference type="NCBI Taxonomy" id="883081"/>
    <lineage>
        <taxon>Bacteria</taxon>
        <taxon>Bacillati</taxon>
        <taxon>Bacillota</taxon>
        <taxon>Bacilli</taxon>
        <taxon>Lactobacillales</taxon>
        <taxon>Carnobacteriaceae</taxon>
        <taxon>Alloiococcus</taxon>
    </lineage>
</organism>
<dbReference type="InterPro" id="IPR027417">
    <property type="entry name" value="P-loop_NTPase"/>
</dbReference>
<keyword evidence="14" id="KW-1185">Reference proteome</keyword>
<keyword evidence="7 11" id="KW-0418">Kinase</keyword>
<dbReference type="PROSITE" id="PS01331">
    <property type="entry name" value="THYMIDYLATE_KINASE"/>
    <property type="match status" value="1"/>
</dbReference>
<dbReference type="GO" id="GO:0005524">
    <property type="term" value="F:ATP binding"/>
    <property type="evidence" value="ECO:0007669"/>
    <property type="project" value="UniProtKB-UniRule"/>
</dbReference>
<evidence type="ECO:0000256" key="7">
    <source>
        <dbReference type="ARBA" id="ARBA00022777"/>
    </source>
</evidence>
<dbReference type="PANTHER" id="PTHR10344:SF4">
    <property type="entry name" value="UMP-CMP KINASE 2, MITOCHONDRIAL"/>
    <property type="match status" value="1"/>
</dbReference>
<comment type="function">
    <text evidence="10 11">Phosphorylation of dTMP to form dTDP in both de novo and salvage pathways of dTTP synthesis.</text>
</comment>
<dbReference type="Gene3D" id="3.40.50.300">
    <property type="entry name" value="P-loop containing nucleotide triphosphate hydrolases"/>
    <property type="match status" value="1"/>
</dbReference>
<evidence type="ECO:0000256" key="1">
    <source>
        <dbReference type="ARBA" id="ARBA00009776"/>
    </source>
</evidence>
<sequence>MPGIFISLEGPDGSGKSSLTQVLVPKIRAYLNREVIQTREPGGSPLAEDIRQLILDTSHQEMDPKTEALLMAASRRQHLVETILPKLEAGAVVVSDRYVDSSLAYQGAGRQLGLEVVWSINHFAIQSFMPDLTLYLDIDAQAGLNRIASKNGRGVRDRLELEDIHFHNRVRQGYHSLIARDPNRFIVIDASQELNQVADLAWQAVRERLAELRN</sequence>
<dbReference type="GO" id="GO:0005829">
    <property type="term" value="C:cytosol"/>
    <property type="evidence" value="ECO:0007669"/>
    <property type="project" value="TreeGrafter"/>
</dbReference>
<comment type="catalytic activity">
    <reaction evidence="9 11">
        <text>dTMP + ATP = dTDP + ADP</text>
        <dbReference type="Rhea" id="RHEA:13517"/>
        <dbReference type="ChEBI" id="CHEBI:30616"/>
        <dbReference type="ChEBI" id="CHEBI:58369"/>
        <dbReference type="ChEBI" id="CHEBI:63528"/>
        <dbReference type="ChEBI" id="CHEBI:456216"/>
        <dbReference type="EC" id="2.7.4.9"/>
    </reaction>
</comment>
<dbReference type="OrthoDB" id="9774907at2"/>
<evidence type="ECO:0000256" key="8">
    <source>
        <dbReference type="ARBA" id="ARBA00022840"/>
    </source>
</evidence>
<dbReference type="PATRIC" id="fig|883081.3.peg.1084"/>
<dbReference type="RefSeq" id="WP_003778144.1">
    <property type="nucleotide sequence ID" value="NZ_JH992959.1"/>
</dbReference>
<dbReference type="GO" id="GO:0006233">
    <property type="term" value="P:dTDP biosynthetic process"/>
    <property type="evidence" value="ECO:0007669"/>
    <property type="project" value="InterPro"/>
</dbReference>
<reference evidence="13 14" key="1">
    <citation type="submission" date="2012-09" db="EMBL/GenBank/DDBJ databases">
        <title>The Genome Sequence of Alloiococcus otitis ATCC 51267.</title>
        <authorList>
            <consortium name="The Broad Institute Genome Sequencing Platform"/>
            <person name="Earl A."/>
            <person name="Ward D."/>
            <person name="Feldgarden M."/>
            <person name="Gevers D."/>
            <person name="Huys G."/>
            <person name="Walker B."/>
            <person name="Young S.K."/>
            <person name="Zeng Q."/>
            <person name="Gargeya S."/>
            <person name="Fitzgerald M."/>
            <person name="Haas B."/>
            <person name="Abouelleil A."/>
            <person name="Alvarado L."/>
            <person name="Arachchi H.M."/>
            <person name="Berlin A.M."/>
            <person name="Chapman S.B."/>
            <person name="Goldberg J."/>
            <person name="Griggs A."/>
            <person name="Gujja S."/>
            <person name="Hansen M."/>
            <person name="Howarth C."/>
            <person name="Imamovic A."/>
            <person name="Larimer J."/>
            <person name="McCowen C."/>
            <person name="Montmayeur A."/>
            <person name="Murphy C."/>
            <person name="Neiman D."/>
            <person name="Pearson M."/>
            <person name="Priest M."/>
            <person name="Roberts A."/>
            <person name="Saif S."/>
            <person name="Shea T."/>
            <person name="Sisk P."/>
            <person name="Sykes S."/>
            <person name="Wortman J."/>
            <person name="Nusbaum C."/>
            <person name="Birren B."/>
        </authorList>
    </citation>
    <scope>NUCLEOTIDE SEQUENCE [LARGE SCALE GENOMIC DNA]</scope>
    <source>
        <strain evidence="13 14">ATCC 51267</strain>
    </source>
</reference>
<feature type="domain" description="Thymidylate kinase-like" evidence="12">
    <location>
        <begin position="8"/>
        <end position="198"/>
    </location>
</feature>
<dbReference type="GO" id="GO:0006235">
    <property type="term" value="P:dTTP biosynthetic process"/>
    <property type="evidence" value="ECO:0007669"/>
    <property type="project" value="UniProtKB-UniRule"/>
</dbReference>
<dbReference type="Pfam" id="PF02223">
    <property type="entry name" value="Thymidylate_kin"/>
    <property type="match status" value="1"/>
</dbReference>
<evidence type="ECO:0000256" key="3">
    <source>
        <dbReference type="ARBA" id="ARBA00017144"/>
    </source>
</evidence>
<evidence type="ECO:0000256" key="9">
    <source>
        <dbReference type="ARBA" id="ARBA00048743"/>
    </source>
</evidence>